<dbReference type="InterPro" id="IPR000073">
    <property type="entry name" value="AB_hydrolase_1"/>
</dbReference>
<proteinExistence type="predicted"/>
<dbReference type="PANTHER" id="PTHR42977">
    <property type="entry name" value="HYDROLASE-RELATED"/>
    <property type="match status" value="1"/>
</dbReference>
<dbReference type="PANTHER" id="PTHR42977:SF3">
    <property type="entry name" value="AB HYDROLASE-1 DOMAIN-CONTAINING PROTEIN"/>
    <property type="match status" value="1"/>
</dbReference>
<dbReference type="PRINTS" id="PR00412">
    <property type="entry name" value="EPOXHYDRLASE"/>
</dbReference>
<gene>
    <name evidence="3" type="ORF">B0H66DRAFT_187055</name>
</gene>
<sequence>MVATKISTIDADGVQIFYRSAGPATAPTIVLQHGFPSSSHMFRNLIPLLATRYRVIAPDLPGFGFTQVPADRNYKYTFASLTQTFTAFVDALKLTSFAVYIFDYGAPTALRFALQRPDSIAAIISQNGNAYEDCIDKNVWAPFAKLWVNNPAQTDRDAAEDFALGLPFTLFQYQDGSPHPQDIPPEALYLDQALLERPGNKATQLDLLTDYQTNIALYPEFHEYFRSHPELPVLTAWGKNDKIFIAPGAEAFKRDVKNLETKWLDAGHFALETNEAQMAEGIFDFLEKYNVFKD</sequence>
<evidence type="ECO:0000313" key="4">
    <source>
        <dbReference type="Proteomes" id="UP001283341"/>
    </source>
</evidence>
<organism evidence="3 4">
    <name type="scientific">Apodospora peruviana</name>
    <dbReference type="NCBI Taxonomy" id="516989"/>
    <lineage>
        <taxon>Eukaryota</taxon>
        <taxon>Fungi</taxon>
        <taxon>Dikarya</taxon>
        <taxon>Ascomycota</taxon>
        <taxon>Pezizomycotina</taxon>
        <taxon>Sordariomycetes</taxon>
        <taxon>Sordariomycetidae</taxon>
        <taxon>Sordariales</taxon>
        <taxon>Lasiosphaeriaceae</taxon>
        <taxon>Apodospora</taxon>
    </lineage>
</organism>
<name>A0AAE0ID24_9PEZI</name>
<dbReference type="Pfam" id="PF00561">
    <property type="entry name" value="Abhydrolase_1"/>
    <property type="match status" value="1"/>
</dbReference>
<keyword evidence="4" id="KW-1185">Reference proteome</keyword>
<dbReference type="Gene3D" id="3.40.50.1820">
    <property type="entry name" value="alpha/beta hydrolase"/>
    <property type="match status" value="1"/>
</dbReference>
<dbReference type="GO" id="GO:0004301">
    <property type="term" value="F:epoxide hydrolase activity"/>
    <property type="evidence" value="ECO:0007669"/>
    <property type="project" value="TreeGrafter"/>
</dbReference>
<dbReference type="InterPro" id="IPR051340">
    <property type="entry name" value="Haloalkane_dehalogenase"/>
</dbReference>
<reference evidence="3" key="2">
    <citation type="submission" date="2023-06" db="EMBL/GenBank/DDBJ databases">
        <authorList>
            <consortium name="Lawrence Berkeley National Laboratory"/>
            <person name="Haridas S."/>
            <person name="Hensen N."/>
            <person name="Bonometti L."/>
            <person name="Westerberg I."/>
            <person name="Brannstrom I.O."/>
            <person name="Guillou S."/>
            <person name="Cros-Aarteil S."/>
            <person name="Calhoun S."/>
            <person name="Kuo A."/>
            <person name="Mondo S."/>
            <person name="Pangilinan J."/>
            <person name="Riley R."/>
            <person name="Labutti K."/>
            <person name="Andreopoulos B."/>
            <person name="Lipzen A."/>
            <person name="Chen C."/>
            <person name="Yanf M."/>
            <person name="Daum C."/>
            <person name="Ng V."/>
            <person name="Clum A."/>
            <person name="Steindorff A."/>
            <person name="Ohm R."/>
            <person name="Martin F."/>
            <person name="Silar P."/>
            <person name="Natvig D."/>
            <person name="Lalanne C."/>
            <person name="Gautier V."/>
            <person name="Ament-Velasquez S.L."/>
            <person name="Kruys A."/>
            <person name="Hutchinson M.I."/>
            <person name="Powell A.J."/>
            <person name="Barry K."/>
            <person name="Miller A.N."/>
            <person name="Grigoriev I.V."/>
            <person name="Debuchy R."/>
            <person name="Gladieux P."/>
            <person name="Thoren M.H."/>
            <person name="Johannesson H."/>
        </authorList>
    </citation>
    <scope>NUCLEOTIDE SEQUENCE</scope>
    <source>
        <strain evidence="3">CBS 118394</strain>
    </source>
</reference>
<evidence type="ECO:0000259" key="2">
    <source>
        <dbReference type="Pfam" id="PF00561"/>
    </source>
</evidence>
<dbReference type="SUPFAM" id="SSF53474">
    <property type="entry name" value="alpha/beta-Hydrolases"/>
    <property type="match status" value="1"/>
</dbReference>
<accession>A0AAE0ID24</accession>
<dbReference type="EMBL" id="JAUEDM010000003">
    <property type="protein sequence ID" value="KAK3322056.1"/>
    <property type="molecule type" value="Genomic_DNA"/>
</dbReference>
<protein>
    <submittedName>
        <fullName evidence="3">Alpha/Beta hydrolase protein</fullName>
    </submittedName>
</protein>
<dbReference type="InterPro" id="IPR000639">
    <property type="entry name" value="Epox_hydrolase-like"/>
</dbReference>
<evidence type="ECO:0000313" key="3">
    <source>
        <dbReference type="EMBL" id="KAK3322056.1"/>
    </source>
</evidence>
<dbReference type="Proteomes" id="UP001283341">
    <property type="component" value="Unassembled WGS sequence"/>
</dbReference>
<comment type="caution">
    <text evidence="3">The sequence shown here is derived from an EMBL/GenBank/DDBJ whole genome shotgun (WGS) entry which is preliminary data.</text>
</comment>
<dbReference type="PRINTS" id="PR00111">
    <property type="entry name" value="ABHYDROLASE"/>
</dbReference>
<dbReference type="AlphaFoldDB" id="A0AAE0ID24"/>
<dbReference type="InterPro" id="IPR029058">
    <property type="entry name" value="AB_hydrolase_fold"/>
</dbReference>
<feature type="domain" description="AB hydrolase-1" evidence="2">
    <location>
        <begin position="27"/>
        <end position="274"/>
    </location>
</feature>
<reference evidence="3" key="1">
    <citation type="journal article" date="2023" name="Mol. Phylogenet. Evol.">
        <title>Genome-scale phylogeny and comparative genomics of the fungal order Sordariales.</title>
        <authorList>
            <person name="Hensen N."/>
            <person name="Bonometti L."/>
            <person name="Westerberg I."/>
            <person name="Brannstrom I.O."/>
            <person name="Guillou S."/>
            <person name="Cros-Aarteil S."/>
            <person name="Calhoun S."/>
            <person name="Haridas S."/>
            <person name="Kuo A."/>
            <person name="Mondo S."/>
            <person name="Pangilinan J."/>
            <person name="Riley R."/>
            <person name="LaButti K."/>
            <person name="Andreopoulos B."/>
            <person name="Lipzen A."/>
            <person name="Chen C."/>
            <person name="Yan M."/>
            <person name="Daum C."/>
            <person name="Ng V."/>
            <person name="Clum A."/>
            <person name="Steindorff A."/>
            <person name="Ohm R.A."/>
            <person name="Martin F."/>
            <person name="Silar P."/>
            <person name="Natvig D.O."/>
            <person name="Lalanne C."/>
            <person name="Gautier V."/>
            <person name="Ament-Velasquez S.L."/>
            <person name="Kruys A."/>
            <person name="Hutchinson M.I."/>
            <person name="Powell A.J."/>
            <person name="Barry K."/>
            <person name="Miller A.N."/>
            <person name="Grigoriev I.V."/>
            <person name="Debuchy R."/>
            <person name="Gladieux P."/>
            <person name="Hiltunen Thoren M."/>
            <person name="Johannesson H."/>
        </authorList>
    </citation>
    <scope>NUCLEOTIDE SEQUENCE</scope>
    <source>
        <strain evidence="3">CBS 118394</strain>
    </source>
</reference>
<evidence type="ECO:0000256" key="1">
    <source>
        <dbReference type="ARBA" id="ARBA00022801"/>
    </source>
</evidence>
<keyword evidence="1 3" id="KW-0378">Hydrolase</keyword>